<gene>
    <name evidence="3" type="ORF">Cvel_11460</name>
</gene>
<dbReference type="VEuPathDB" id="CryptoDB:Cvel_11460"/>
<proteinExistence type="predicted"/>
<feature type="region of interest" description="Disordered" evidence="1">
    <location>
        <begin position="94"/>
        <end position="125"/>
    </location>
</feature>
<name>A0A0G4I6S7_9ALVE</name>
<protein>
    <recommendedName>
        <fullName evidence="2">UBL3-like ubiquitin domain-containing protein</fullName>
    </recommendedName>
</protein>
<sequence>MVVIKFQFYDAPDAATERTHPEGIIASEVKKDLLSTDWPLEKKIEATRVAKMRFLCGGAEMDDTDPFNAVVVEGEKGEVSFPCVVQVMAIEGPPEEAMLSPSNKKKGKEKEATGTSSGSSCCCVM</sequence>
<evidence type="ECO:0000313" key="3">
    <source>
        <dbReference type="EMBL" id="CEM52721.1"/>
    </source>
</evidence>
<reference evidence="3" key="1">
    <citation type="submission" date="2014-11" db="EMBL/GenBank/DDBJ databases">
        <authorList>
            <person name="Otto D Thomas"/>
            <person name="Naeem Raeece"/>
        </authorList>
    </citation>
    <scope>NUCLEOTIDE SEQUENCE</scope>
</reference>
<evidence type="ECO:0000259" key="2">
    <source>
        <dbReference type="Pfam" id="PF13881"/>
    </source>
</evidence>
<dbReference type="AlphaFoldDB" id="A0A0G4I6S7"/>
<evidence type="ECO:0000256" key="1">
    <source>
        <dbReference type="SAM" id="MobiDB-lite"/>
    </source>
</evidence>
<dbReference type="EMBL" id="CDMZ01005342">
    <property type="protein sequence ID" value="CEM52721.1"/>
    <property type="molecule type" value="Genomic_DNA"/>
</dbReference>
<feature type="domain" description="UBL3-like ubiquitin" evidence="2">
    <location>
        <begin position="2"/>
        <end position="109"/>
    </location>
</feature>
<accession>A0A0G4I6S7</accession>
<dbReference type="Pfam" id="PF13881">
    <property type="entry name" value="Rad60-SLD_2"/>
    <property type="match status" value="1"/>
</dbReference>
<organism evidence="3">
    <name type="scientific">Chromera velia CCMP2878</name>
    <dbReference type="NCBI Taxonomy" id="1169474"/>
    <lineage>
        <taxon>Eukaryota</taxon>
        <taxon>Sar</taxon>
        <taxon>Alveolata</taxon>
        <taxon>Colpodellida</taxon>
        <taxon>Chromeraceae</taxon>
        <taxon>Chromera</taxon>
    </lineage>
</organism>
<dbReference type="InterPro" id="IPR039540">
    <property type="entry name" value="UBL3-like_ubiquitin_dom"/>
</dbReference>